<gene>
    <name evidence="1" type="ORF">P691DRAFT_769646</name>
</gene>
<name>A0A9P6BVF7_9AGAR</name>
<proteinExistence type="predicted"/>
<protein>
    <submittedName>
        <fullName evidence="1">Uncharacterized protein</fullName>
    </submittedName>
</protein>
<evidence type="ECO:0000313" key="1">
    <source>
        <dbReference type="EMBL" id="KAF9439478.1"/>
    </source>
</evidence>
<comment type="caution">
    <text evidence="1">The sequence shown here is derived from an EMBL/GenBank/DDBJ whole genome shotgun (WGS) entry which is preliminary data.</text>
</comment>
<sequence>MAGNTSNEEEAGPGDKDTTNIPRIEAEIALLEEKKGTFRMWGVIVYDYDMVYAEHLGVQLSSNRQAVRLNKGDMECLHGELLFHMKLIEEGNVGKILQNLAASKSGKHLCDIMQSKEMLSVLLHLFNFGSYFHYAGFMLDAWVNWHLICTAGRCIIGNWTWDMLIGDYYVTLLNVLGNGLERNVKSQLSLVQKLQ</sequence>
<accession>A0A9P6BVF7</accession>
<dbReference type="EMBL" id="MU154178">
    <property type="protein sequence ID" value="KAF9439478.1"/>
    <property type="molecule type" value="Genomic_DNA"/>
</dbReference>
<keyword evidence="2" id="KW-1185">Reference proteome</keyword>
<dbReference type="Proteomes" id="UP000807342">
    <property type="component" value="Unassembled WGS sequence"/>
</dbReference>
<organism evidence="1 2">
    <name type="scientific">Macrolepiota fuliginosa MF-IS2</name>
    <dbReference type="NCBI Taxonomy" id="1400762"/>
    <lineage>
        <taxon>Eukaryota</taxon>
        <taxon>Fungi</taxon>
        <taxon>Dikarya</taxon>
        <taxon>Basidiomycota</taxon>
        <taxon>Agaricomycotina</taxon>
        <taxon>Agaricomycetes</taxon>
        <taxon>Agaricomycetidae</taxon>
        <taxon>Agaricales</taxon>
        <taxon>Agaricineae</taxon>
        <taxon>Agaricaceae</taxon>
        <taxon>Macrolepiota</taxon>
    </lineage>
</organism>
<evidence type="ECO:0000313" key="2">
    <source>
        <dbReference type="Proteomes" id="UP000807342"/>
    </source>
</evidence>
<reference evidence="1" key="1">
    <citation type="submission" date="2020-11" db="EMBL/GenBank/DDBJ databases">
        <authorList>
            <consortium name="DOE Joint Genome Institute"/>
            <person name="Ahrendt S."/>
            <person name="Riley R."/>
            <person name="Andreopoulos W."/>
            <person name="Labutti K."/>
            <person name="Pangilinan J."/>
            <person name="Ruiz-Duenas F.J."/>
            <person name="Barrasa J.M."/>
            <person name="Sanchez-Garcia M."/>
            <person name="Camarero S."/>
            <person name="Miyauchi S."/>
            <person name="Serrano A."/>
            <person name="Linde D."/>
            <person name="Babiker R."/>
            <person name="Drula E."/>
            <person name="Ayuso-Fernandez I."/>
            <person name="Pacheco R."/>
            <person name="Padilla G."/>
            <person name="Ferreira P."/>
            <person name="Barriuso J."/>
            <person name="Kellner H."/>
            <person name="Castanera R."/>
            <person name="Alfaro M."/>
            <person name="Ramirez L."/>
            <person name="Pisabarro A.G."/>
            <person name="Kuo A."/>
            <person name="Tritt A."/>
            <person name="Lipzen A."/>
            <person name="He G."/>
            <person name="Yan M."/>
            <person name="Ng V."/>
            <person name="Cullen D."/>
            <person name="Martin F."/>
            <person name="Rosso M.-N."/>
            <person name="Henrissat B."/>
            <person name="Hibbett D."/>
            <person name="Martinez A.T."/>
            <person name="Grigoriev I.V."/>
        </authorList>
    </citation>
    <scope>NUCLEOTIDE SEQUENCE</scope>
    <source>
        <strain evidence="1">MF-IS2</strain>
    </source>
</reference>
<dbReference type="AlphaFoldDB" id="A0A9P6BVF7"/>